<evidence type="ECO:0000259" key="14">
    <source>
        <dbReference type="PROSITE" id="PS50109"/>
    </source>
</evidence>
<dbReference type="EC" id="2.7.13.3" evidence="3"/>
<feature type="transmembrane region" description="Helical" evidence="13">
    <location>
        <begin position="20"/>
        <end position="41"/>
    </location>
</feature>
<keyword evidence="10 13" id="KW-1133">Transmembrane helix</keyword>
<keyword evidence="5" id="KW-0808">Transferase</keyword>
<dbReference type="InterPro" id="IPR011712">
    <property type="entry name" value="Sig_transdc_His_kin_sub3_dim/P"/>
</dbReference>
<dbReference type="SMART" id="SM00387">
    <property type="entry name" value="HATPase_c"/>
    <property type="match status" value="1"/>
</dbReference>
<dbReference type="RefSeq" id="WP_188504186.1">
    <property type="nucleotide sequence ID" value="NZ_BMER01000001.1"/>
</dbReference>
<dbReference type="InterPro" id="IPR005467">
    <property type="entry name" value="His_kinase_dom"/>
</dbReference>
<keyword evidence="9" id="KW-0067">ATP-binding</keyword>
<keyword evidence="17" id="KW-1185">Reference proteome</keyword>
<evidence type="ECO:0000256" key="1">
    <source>
        <dbReference type="ARBA" id="ARBA00000085"/>
    </source>
</evidence>
<protein>
    <recommendedName>
        <fullName evidence="3">histidine kinase</fullName>
        <ecNumber evidence="3">2.7.13.3</ecNumber>
    </recommendedName>
</protein>
<dbReference type="CDD" id="cd16917">
    <property type="entry name" value="HATPase_UhpB-NarQ-NarX-like"/>
    <property type="match status" value="1"/>
</dbReference>
<evidence type="ECO:0000256" key="13">
    <source>
        <dbReference type="SAM" id="Phobius"/>
    </source>
</evidence>
<evidence type="ECO:0000256" key="5">
    <source>
        <dbReference type="ARBA" id="ARBA00022679"/>
    </source>
</evidence>
<dbReference type="InterPro" id="IPR003594">
    <property type="entry name" value="HATPase_dom"/>
</dbReference>
<feature type="transmembrane region" description="Helical" evidence="13">
    <location>
        <begin position="199"/>
        <end position="218"/>
    </location>
</feature>
<dbReference type="PANTHER" id="PTHR24421:SF10">
    <property type="entry name" value="NITRATE_NITRITE SENSOR PROTEIN NARQ"/>
    <property type="match status" value="1"/>
</dbReference>
<dbReference type="PROSITE" id="PS50113">
    <property type="entry name" value="PAC"/>
    <property type="match status" value="1"/>
</dbReference>
<organism evidence="16 17">
    <name type="scientific">Parapedobacter pyrenivorans</name>
    <dbReference type="NCBI Taxonomy" id="1305674"/>
    <lineage>
        <taxon>Bacteria</taxon>
        <taxon>Pseudomonadati</taxon>
        <taxon>Bacteroidota</taxon>
        <taxon>Sphingobacteriia</taxon>
        <taxon>Sphingobacteriales</taxon>
        <taxon>Sphingobacteriaceae</taxon>
        <taxon>Parapedobacter</taxon>
    </lineage>
</organism>
<dbReference type="Gene3D" id="3.30.450.20">
    <property type="entry name" value="PAS domain"/>
    <property type="match status" value="1"/>
</dbReference>
<evidence type="ECO:0000256" key="10">
    <source>
        <dbReference type="ARBA" id="ARBA00022989"/>
    </source>
</evidence>
<keyword evidence="11" id="KW-0902">Two-component regulatory system</keyword>
<keyword evidence="7" id="KW-0547">Nucleotide-binding</keyword>
<dbReference type="Proteomes" id="UP000660862">
    <property type="component" value="Unassembled WGS sequence"/>
</dbReference>
<gene>
    <name evidence="16" type="ORF">GCM10007415_03130</name>
</gene>
<reference evidence="16" key="1">
    <citation type="journal article" date="2014" name="Int. J. Syst. Evol. Microbiol.">
        <title>Complete genome sequence of Corynebacterium casei LMG S-19264T (=DSM 44701T), isolated from a smear-ripened cheese.</title>
        <authorList>
            <consortium name="US DOE Joint Genome Institute (JGI-PGF)"/>
            <person name="Walter F."/>
            <person name="Albersmeier A."/>
            <person name="Kalinowski J."/>
            <person name="Ruckert C."/>
        </authorList>
    </citation>
    <scope>NUCLEOTIDE SEQUENCE</scope>
    <source>
        <strain evidence="16">CGMCC 1.12195</strain>
    </source>
</reference>
<feature type="domain" description="Histidine kinase" evidence="14">
    <location>
        <begin position="520"/>
        <end position="610"/>
    </location>
</feature>
<dbReference type="AlphaFoldDB" id="A0A917HDK8"/>
<evidence type="ECO:0000256" key="9">
    <source>
        <dbReference type="ARBA" id="ARBA00022840"/>
    </source>
</evidence>
<evidence type="ECO:0000256" key="4">
    <source>
        <dbReference type="ARBA" id="ARBA00022553"/>
    </source>
</evidence>
<dbReference type="GO" id="GO:0000155">
    <property type="term" value="F:phosphorelay sensor kinase activity"/>
    <property type="evidence" value="ECO:0007669"/>
    <property type="project" value="InterPro"/>
</dbReference>
<dbReference type="InterPro" id="IPR035965">
    <property type="entry name" value="PAS-like_dom_sf"/>
</dbReference>
<accession>A0A917HDK8</accession>
<dbReference type="Pfam" id="PF07730">
    <property type="entry name" value="HisKA_3"/>
    <property type="match status" value="1"/>
</dbReference>
<evidence type="ECO:0000256" key="11">
    <source>
        <dbReference type="ARBA" id="ARBA00023012"/>
    </source>
</evidence>
<dbReference type="PROSITE" id="PS50109">
    <property type="entry name" value="HIS_KIN"/>
    <property type="match status" value="1"/>
</dbReference>
<dbReference type="InterPro" id="IPR036890">
    <property type="entry name" value="HATPase_C_sf"/>
</dbReference>
<dbReference type="InterPro" id="IPR050482">
    <property type="entry name" value="Sensor_HK_TwoCompSys"/>
</dbReference>
<feature type="domain" description="PAC" evidence="15">
    <location>
        <begin position="331"/>
        <end position="383"/>
    </location>
</feature>
<evidence type="ECO:0000256" key="12">
    <source>
        <dbReference type="ARBA" id="ARBA00023136"/>
    </source>
</evidence>
<dbReference type="PANTHER" id="PTHR24421">
    <property type="entry name" value="NITRATE/NITRITE SENSOR PROTEIN NARX-RELATED"/>
    <property type="match status" value="1"/>
</dbReference>
<evidence type="ECO:0000256" key="8">
    <source>
        <dbReference type="ARBA" id="ARBA00022777"/>
    </source>
</evidence>
<comment type="catalytic activity">
    <reaction evidence="1">
        <text>ATP + protein L-histidine = ADP + protein N-phospho-L-histidine.</text>
        <dbReference type="EC" id="2.7.13.3"/>
    </reaction>
</comment>
<keyword evidence="8" id="KW-0418">Kinase</keyword>
<dbReference type="GO" id="GO:0005524">
    <property type="term" value="F:ATP binding"/>
    <property type="evidence" value="ECO:0007669"/>
    <property type="project" value="UniProtKB-KW"/>
</dbReference>
<keyword evidence="4" id="KW-0597">Phosphoprotein</keyword>
<dbReference type="SUPFAM" id="SSF55874">
    <property type="entry name" value="ATPase domain of HSP90 chaperone/DNA topoisomerase II/histidine kinase"/>
    <property type="match status" value="1"/>
</dbReference>
<name>A0A917HDK8_9SPHI</name>
<keyword evidence="12 13" id="KW-0472">Membrane</keyword>
<comment type="subcellular location">
    <subcellularLocation>
        <location evidence="2">Membrane</location>
        <topology evidence="2">Multi-pass membrane protein</topology>
    </subcellularLocation>
</comment>
<dbReference type="EMBL" id="BMER01000001">
    <property type="protein sequence ID" value="GGG74939.1"/>
    <property type="molecule type" value="Genomic_DNA"/>
</dbReference>
<dbReference type="GO" id="GO:0046983">
    <property type="term" value="F:protein dimerization activity"/>
    <property type="evidence" value="ECO:0007669"/>
    <property type="project" value="InterPro"/>
</dbReference>
<dbReference type="Gene3D" id="1.20.5.1930">
    <property type="match status" value="1"/>
</dbReference>
<reference evidence="16" key="2">
    <citation type="submission" date="2020-09" db="EMBL/GenBank/DDBJ databases">
        <authorList>
            <person name="Sun Q."/>
            <person name="Zhou Y."/>
        </authorList>
    </citation>
    <scope>NUCLEOTIDE SEQUENCE</scope>
    <source>
        <strain evidence="16">CGMCC 1.12195</strain>
    </source>
</reference>
<evidence type="ECO:0000256" key="3">
    <source>
        <dbReference type="ARBA" id="ARBA00012438"/>
    </source>
</evidence>
<dbReference type="GO" id="GO:0016020">
    <property type="term" value="C:membrane"/>
    <property type="evidence" value="ECO:0007669"/>
    <property type="project" value="UniProtKB-SubCell"/>
</dbReference>
<evidence type="ECO:0000256" key="7">
    <source>
        <dbReference type="ARBA" id="ARBA00022741"/>
    </source>
</evidence>
<evidence type="ECO:0000256" key="6">
    <source>
        <dbReference type="ARBA" id="ARBA00022692"/>
    </source>
</evidence>
<dbReference type="Gene3D" id="3.30.565.10">
    <property type="entry name" value="Histidine kinase-like ATPase, C-terminal domain"/>
    <property type="match status" value="1"/>
</dbReference>
<comment type="caution">
    <text evidence="16">The sequence shown here is derived from an EMBL/GenBank/DDBJ whole genome shotgun (WGS) entry which is preliminary data.</text>
</comment>
<dbReference type="Pfam" id="PF02518">
    <property type="entry name" value="HATPase_c"/>
    <property type="match status" value="1"/>
</dbReference>
<sequence length="615" mass="68990">MNTEQEIPSVPQRHQFSRLRLYYLLALSAIALSIVLGQFLVQHHLHEQESDARLINVAGRQRMLGQQLAKVALELRIYPDSVGRLDALHRLAAARGEWVMAQEALLHGSDTLLLPPNTDVLVEHLLAECRPHFVAMVEASGMLSSMLQADLMASFTALEPWVVTILEHERLFLAGMERTVYRLESVAAEKVARLKYTEFGLLAVALTVILLEILLIFMPTTRHISQTLTKLIKSEQDAQQMSNEIGALYNSLEASYEKISAISIPVSSPQLVAKADRGGNIVELFLSFTKMLERRPVVPGGSIAQLIGMEGDAADNFMDNLVDVVSDGRNWHEEVVIRDHSGDTTYLDIHVVPIYTENGQVAHLNIMAVDLTAKRLAEQGIYRKDRAEIERKINEQKFRSILVLEGQEEERKRIAMNIHDGIGQLLTSLKFQLASIDIGKHQEAHSKLDEINQLVGNVIQEVRRVTFNLNPPVLSDYGLAAGLKTLAQEIDRTSQAEVAFRNDTGFSQRMNSKVENNVFRIVQEALNNAIKYAASERIDLMLQHDDTYLVVTVRDFGRGFEKQATDTIHADFGHGFLNMRERAAYINGTLDIQSEKDRGTIVKLFVPLAENPIIL</sequence>
<evidence type="ECO:0000313" key="16">
    <source>
        <dbReference type="EMBL" id="GGG74939.1"/>
    </source>
</evidence>
<dbReference type="Pfam" id="PF13675">
    <property type="entry name" value="PilJ"/>
    <property type="match status" value="1"/>
</dbReference>
<keyword evidence="6 13" id="KW-0812">Transmembrane</keyword>
<dbReference type="SUPFAM" id="SSF55785">
    <property type="entry name" value="PYP-like sensor domain (PAS domain)"/>
    <property type="match status" value="1"/>
</dbReference>
<proteinExistence type="predicted"/>
<evidence type="ECO:0000313" key="17">
    <source>
        <dbReference type="Proteomes" id="UP000660862"/>
    </source>
</evidence>
<dbReference type="InterPro" id="IPR000700">
    <property type="entry name" value="PAS-assoc_C"/>
</dbReference>
<evidence type="ECO:0000259" key="15">
    <source>
        <dbReference type="PROSITE" id="PS50113"/>
    </source>
</evidence>
<evidence type="ECO:0000256" key="2">
    <source>
        <dbReference type="ARBA" id="ARBA00004141"/>
    </source>
</evidence>
<dbReference type="InterPro" id="IPR029095">
    <property type="entry name" value="NarX-like_N"/>
</dbReference>